<dbReference type="CDD" id="cd06170">
    <property type="entry name" value="LuxR_C_like"/>
    <property type="match status" value="1"/>
</dbReference>
<keyword evidence="6" id="KW-1185">Reference proteome</keyword>
<gene>
    <name evidence="5" type="ORF">GJ743_16530</name>
</gene>
<name>A0A6I3M944_9MICO</name>
<evidence type="ECO:0000256" key="2">
    <source>
        <dbReference type="ARBA" id="ARBA00023125"/>
    </source>
</evidence>
<dbReference type="SUPFAM" id="SSF48452">
    <property type="entry name" value="TPR-like"/>
    <property type="match status" value="1"/>
</dbReference>
<dbReference type="InterPro" id="IPR036388">
    <property type="entry name" value="WH-like_DNA-bd_sf"/>
</dbReference>
<dbReference type="InterPro" id="IPR027417">
    <property type="entry name" value="P-loop_NTPase"/>
</dbReference>
<feature type="domain" description="HTH luxR-type" evidence="4">
    <location>
        <begin position="679"/>
        <end position="744"/>
    </location>
</feature>
<comment type="caution">
    <text evidence="5">The sequence shown here is derived from an EMBL/GenBank/DDBJ whole genome shotgun (WGS) entry which is preliminary data.</text>
</comment>
<dbReference type="Gene3D" id="3.40.50.300">
    <property type="entry name" value="P-loop containing nucleotide triphosphate hydrolases"/>
    <property type="match status" value="1"/>
</dbReference>
<dbReference type="InterPro" id="IPR016032">
    <property type="entry name" value="Sig_transdc_resp-reg_C-effctor"/>
</dbReference>
<dbReference type="GO" id="GO:0003677">
    <property type="term" value="F:DNA binding"/>
    <property type="evidence" value="ECO:0007669"/>
    <property type="project" value="UniProtKB-KW"/>
</dbReference>
<dbReference type="PANTHER" id="PTHR43214">
    <property type="entry name" value="TWO-COMPONENT RESPONSE REGULATOR"/>
    <property type="match status" value="1"/>
</dbReference>
<dbReference type="InterPro" id="IPR011990">
    <property type="entry name" value="TPR-like_helical_dom_sf"/>
</dbReference>
<evidence type="ECO:0000313" key="6">
    <source>
        <dbReference type="Proteomes" id="UP000433071"/>
    </source>
</evidence>
<dbReference type="InterPro" id="IPR059106">
    <property type="entry name" value="WHD_MalT"/>
</dbReference>
<keyword evidence="3" id="KW-0804">Transcription</keyword>
<sequence length="748" mass="80972">MPPVVGDTRKSVVPALELDQVLLDTKLSAPEPPAGFASRLDLIERARASGARVVGVSAPAGYGKTTLLIEWAATESRPVAWVALDRFDDDPSALLALVATAYARIFPDDRAIVDEMGGMSVGPLGRSAPLLASTMSKAPVPFVILIDDLHEVDSAACQDVLEVALAGVPAGSQVVIAGRHEQAHLARRRAEGLTWEIGANELRADVAAARIIFGMLGVERSKSELDAIVQRSEGWPVGLVLAAMIARDGEAGASIAGDDRFVADYLYRECLRSLPTESQAFLRRTAILEQMSGAVCDAVLERSDSNALLRELEAMGLFLVPLDRQRGWFRYHGLFREFLLAELERTESGSAAELHRRAADWYQQHGLPARAIEHLLAAGDRARSVHLVAELSLPTYQAGQVTIVNRWLAELGEDAVATYPPLAVLAAWEAVLTGRPADAERWAHVVERSSHDGEPTDDQPGFDSARAMLRAAMLADGADRAADDAEFAAAREPAWSPWRDQALHLAGMTRLLTGRAEEARQAFAAAIEQATGFDNADSIALSAPELALIALGEDRWEEAQRHSSVALDTIAAHHMEGYPTAALALAVGARLALRRGDEEAAERLVARAMRARVGCTYVLPYLAVKVRLQLATAYAERGQRTAAMHLLREIDEVLAVRPRMGRLVDDVADFRRRADATPRAAGGTPLTPAELRLLPYLQTHLTLSEIGRRLFISRNTVSSEVGSIYRKLRVTTRGEAVERAITLGLLGA</sequence>
<dbReference type="OrthoDB" id="134985at2"/>
<dbReference type="AlphaFoldDB" id="A0A6I3M944"/>
<dbReference type="SUPFAM" id="SSF46894">
    <property type="entry name" value="C-terminal effector domain of the bipartite response regulators"/>
    <property type="match status" value="1"/>
</dbReference>
<accession>A0A6I3M944</accession>
<dbReference type="PROSITE" id="PS50043">
    <property type="entry name" value="HTH_LUXR_2"/>
    <property type="match status" value="1"/>
</dbReference>
<dbReference type="Proteomes" id="UP000433071">
    <property type="component" value="Unassembled WGS sequence"/>
</dbReference>
<protein>
    <submittedName>
        <fullName evidence="5">LuxR family transcriptional regulator</fullName>
    </submittedName>
</protein>
<keyword evidence="2" id="KW-0238">DNA-binding</keyword>
<evidence type="ECO:0000256" key="3">
    <source>
        <dbReference type="ARBA" id="ARBA00023163"/>
    </source>
</evidence>
<reference evidence="5 6" key="1">
    <citation type="submission" date="2019-11" db="EMBL/GenBank/DDBJ databases">
        <title>Agromyces kandeliae sp. nov., isolated from mangrove soil.</title>
        <authorList>
            <person name="Wang R."/>
        </authorList>
    </citation>
    <scope>NUCLEOTIDE SEQUENCE [LARGE SCALE GENOMIC DNA]</scope>
    <source>
        <strain evidence="5 6">JCM 11433</strain>
    </source>
</reference>
<dbReference type="InterPro" id="IPR000792">
    <property type="entry name" value="Tscrpt_reg_LuxR_C"/>
</dbReference>
<dbReference type="Pfam" id="PF25873">
    <property type="entry name" value="WHD_MalT"/>
    <property type="match status" value="1"/>
</dbReference>
<dbReference type="Pfam" id="PF00196">
    <property type="entry name" value="GerE"/>
    <property type="match status" value="1"/>
</dbReference>
<dbReference type="GO" id="GO:0006355">
    <property type="term" value="P:regulation of DNA-templated transcription"/>
    <property type="evidence" value="ECO:0007669"/>
    <property type="project" value="InterPro"/>
</dbReference>
<dbReference type="Gene3D" id="1.10.10.10">
    <property type="entry name" value="Winged helix-like DNA-binding domain superfamily/Winged helix DNA-binding domain"/>
    <property type="match status" value="1"/>
</dbReference>
<dbReference type="Gene3D" id="1.25.40.10">
    <property type="entry name" value="Tetratricopeptide repeat domain"/>
    <property type="match status" value="1"/>
</dbReference>
<evidence type="ECO:0000256" key="1">
    <source>
        <dbReference type="ARBA" id="ARBA00023015"/>
    </source>
</evidence>
<keyword evidence="1" id="KW-0805">Transcription regulation</keyword>
<organism evidence="5 6">
    <name type="scientific">Agromyces bracchium</name>
    <dbReference type="NCBI Taxonomy" id="88376"/>
    <lineage>
        <taxon>Bacteria</taxon>
        <taxon>Bacillati</taxon>
        <taxon>Actinomycetota</taxon>
        <taxon>Actinomycetes</taxon>
        <taxon>Micrococcales</taxon>
        <taxon>Microbacteriaceae</taxon>
        <taxon>Agromyces</taxon>
    </lineage>
</organism>
<dbReference type="InterPro" id="IPR039420">
    <property type="entry name" value="WalR-like"/>
</dbReference>
<evidence type="ECO:0000313" key="5">
    <source>
        <dbReference type="EMBL" id="MTH69979.1"/>
    </source>
</evidence>
<proteinExistence type="predicted"/>
<dbReference type="PANTHER" id="PTHR43214:SF41">
    <property type="entry name" value="NITRATE_NITRITE RESPONSE REGULATOR PROTEIN NARP"/>
    <property type="match status" value="1"/>
</dbReference>
<dbReference type="EMBL" id="WMLB01000039">
    <property type="protein sequence ID" value="MTH69979.1"/>
    <property type="molecule type" value="Genomic_DNA"/>
</dbReference>
<dbReference type="SMART" id="SM00421">
    <property type="entry name" value="HTH_LUXR"/>
    <property type="match status" value="1"/>
</dbReference>
<evidence type="ECO:0000259" key="4">
    <source>
        <dbReference type="PROSITE" id="PS50043"/>
    </source>
</evidence>
<dbReference type="SUPFAM" id="SSF52540">
    <property type="entry name" value="P-loop containing nucleoside triphosphate hydrolases"/>
    <property type="match status" value="1"/>
</dbReference>